<accession>A0A518HS94</accession>
<evidence type="ECO:0000313" key="4">
    <source>
        <dbReference type="Proteomes" id="UP000319004"/>
    </source>
</evidence>
<keyword evidence="1" id="KW-0472">Membrane</keyword>
<feature type="transmembrane region" description="Helical" evidence="1">
    <location>
        <begin position="12"/>
        <end position="34"/>
    </location>
</feature>
<protein>
    <submittedName>
        <fullName evidence="3">VanZ like family protein</fullName>
    </submittedName>
</protein>
<dbReference type="InterPro" id="IPR006976">
    <property type="entry name" value="VanZ-like"/>
</dbReference>
<keyword evidence="1" id="KW-0812">Transmembrane</keyword>
<dbReference type="Pfam" id="PF04892">
    <property type="entry name" value="VanZ"/>
    <property type="match status" value="1"/>
</dbReference>
<organism evidence="3 4">
    <name type="scientific">Stieleria neptunia</name>
    <dbReference type="NCBI Taxonomy" id="2527979"/>
    <lineage>
        <taxon>Bacteria</taxon>
        <taxon>Pseudomonadati</taxon>
        <taxon>Planctomycetota</taxon>
        <taxon>Planctomycetia</taxon>
        <taxon>Pirellulales</taxon>
        <taxon>Pirellulaceae</taxon>
        <taxon>Stieleria</taxon>
    </lineage>
</organism>
<name>A0A518HS94_9BACT</name>
<dbReference type="KEGG" id="snep:Enr13x_35510"/>
<feature type="domain" description="VanZ-like" evidence="2">
    <location>
        <begin position="71"/>
        <end position="124"/>
    </location>
</feature>
<feature type="transmembrane region" description="Helical" evidence="1">
    <location>
        <begin position="105"/>
        <end position="125"/>
    </location>
</feature>
<dbReference type="PANTHER" id="PTHR28008:SF1">
    <property type="entry name" value="DOMAIN PROTEIN, PUTATIVE (AFU_ORTHOLOGUE AFUA_3G10980)-RELATED"/>
    <property type="match status" value="1"/>
</dbReference>
<dbReference type="Proteomes" id="UP000319004">
    <property type="component" value="Chromosome"/>
</dbReference>
<dbReference type="RefSeq" id="WP_145387979.1">
    <property type="nucleotide sequence ID" value="NZ_CP037423.1"/>
</dbReference>
<gene>
    <name evidence="3" type="ORF">Enr13x_35510</name>
</gene>
<proteinExistence type="predicted"/>
<dbReference type="NCBIfam" id="NF037970">
    <property type="entry name" value="vanZ_1"/>
    <property type="match status" value="1"/>
</dbReference>
<keyword evidence="4" id="KW-1185">Reference proteome</keyword>
<evidence type="ECO:0000259" key="2">
    <source>
        <dbReference type="Pfam" id="PF04892"/>
    </source>
</evidence>
<evidence type="ECO:0000313" key="3">
    <source>
        <dbReference type="EMBL" id="QDV43694.1"/>
    </source>
</evidence>
<dbReference type="EMBL" id="CP037423">
    <property type="protein sequence ID" value="QDV43694.1"/>
    <property type="molecule type" value="Genomic_DNA"/>
</dbReference>
<feature type="transmembrane region" description="Helical" evidence="1">
    <location>
        <begin position="74"/>
        <end position="90"/>
    </location>
</feature>
<dbReference type="PANTHER" id="PTHR28008">
    <property type="entry name" value="DOMAIN PROTEIN, PUTATIVE (AFU_ORTHOLOGUE AFUA_3G10980)-RELATED"/>
    <property type="match status" value="1"/>
</dbReference>
<sequence length="144" mass="15686">MRPITGITILGFRLGVIALALYWIALFLGTHWPAGIDVGPQLNDKVKHFSGYFGLAILCCYVTQSPGNDRRRSARRFLGVIIVLTVYASLDELTQAFSPGRHPDVLDALADVLGILTAVGLYNAARQIVRRFSSPPVSTEATES</sequence>
<evidence type="ECO:0000256" key="1">
    <source>
        <dbReference type="SAM" id="Phobius"/>
    </source>
</evidence>
<reference evidence="3 4" key="1">
    <citation type="submission" date="2019-03" db="EMBL/GenBank/DDBJ databases">
        <title>Deep-cultivation of Planctomycetes and their phenomic and genomic characterization uncovers novel biology.</title>
        <authorList>
            <person name="Wiegand S."/>
            <person name="Jogler M."/>
            <person name="Boedeker C."/>
            <person name="Pinto D."/>
            <person name="Vollmers J."/>
            <person name="Rivas-Marin E."/>
            <person name="Kohn T."/>
            <person name="Peeters S.H."/>
            <person name="Heuer A."/>
            <person name="Rast P."/>
            <person name="Oberbeckmann S."/>
            <person name="Bunk B."/>
            <person name="Jeske O."/>
            <person name="Meyerdierks A."/>
            <person name="Storesund J.E."/>
            <person name="Kallscheuer N."/>
            <person name="Luecker S."/>
            <person name="Lage O.M."/>
            <person name="Pohl T."/>
            <person name="Merkel B.J."/>
            <person name="Hornburger P."/>
            <person name="Mueller R.-W."/>
            <person name="Bruemmer F."/>
            <person name="Labrenz M."/>
            <person name="Spormann A.M."/>
            <person name="Op den Camp H."/>
            <person name="Overmann J."/>
            <person name="Amann R."/>
            <person name="Jetten M.S.M."/>
            <person name="Mascher T."/>
            <person name="Medema M.H."/>
            <person name="Devos D.P."/>
            <person name="Kaster A.-K."/>
            <person name="Ovreas L."/>
            <person name="Rohde M."/>
            <person name="Galperin M.Y."/>
            <person name="Jogler C."/>
        </authorList>
    </citation>
    <scope>NUCLEOTIDE SEQUENCE [LARGE SCALE GENOMIC DNA]</scope>
    <source>
        <strain evidence="3 4">Enr13</strain>
    </source>
</reference>
<dbReference type="AlphaFoldDB" id="A0A518HS94"/>
<feature type="transmembrane region" description="Helical" evidence="1">
    <location>
        <begin position="46"/>
        <end position="62"/>
    </location>
</feature>
<keyword evidence="1" id="KW-1133">Transmembrane helix</keyword>
<dbReference type="OrthoDB" id="288647at2"/>